<evidence type="ECO:0000256" key="1">
    <source>
        <dbReference type="SAM" id="MobiDB-lite"/>
    </source>
</evidence>
<sequence length="266" mass="31190">MDTKKPNPSSQTENDFNWERRLEQLRQTRQINAPYTHAPLIRESKDACQNVAAKADKPYELDQKSRDKVLREYMRKWQEEHNAEVAQHEDIETDDMVLLQENWLSAQNALQMRASEKHIESTRTVWLNPKRQTVEFPEPQTESEDIMPSENMNKTEHSDGFDDVPEQKVVVNINVLNPQAIGRREVFCISEQELAERLIKRMRPHVTDAVNGMIRVALQKQMALLSYNLQQTLNEQAPALVEDLLDHNVKKVLADLKYEMKYKREK</sequence>
<dbReference type="EMBL" id="RPFL01000010">
    <property type="protein sequence ID" value="RPD89034.1"/>
    <property type="molecule type" value="Genomic_DNA"/>
</dbReference>
<feature type="region of interest" description="Disordered" evidence="1">
    <location>
        <begin position="136"/>
        <end position="162"/>
    </location>
</feature>
<dbReference type="KEGG" id="nwx:CGZ65_09610"/>
<dbReference type="AlphaFoldDB" id="A0A3N4MYH6"/>
<dbReference type="Proteomes" id="UP000272412">
    <property type="component" value="Unassembled WGS sequence"/>
</dbReference>
<comment type="caution">
    <text evidence="2">The sequence shown here is derived from an EMBL/GenBank/DDBJ whole genome shotgun (WGS) entry which is preliminary data.</text>
</comment>
<proteinExistence type="predicted"/>
<gene>
    <name evidence="2" type="ORF">EGK74_05110</name>
</gene>
<organism evidence="2 3">
    <name type="scientific">Neisseria weixii</name>
    <dbReference type="NCBI Taxonomy" id="1853276"/>
    <lineage>
        <taxon>Bacteria</taxon>
        <taxon>Pseudomonadati</taxon>
        <taxon>Pseudomonadota</taxon>
        <taxon>Betaproteobacteria</taxon>
        <taxon>Neisseriales</taxon>
        <taxon>Neisseriaceae</taxon>
        <taxon>Neisseria</taxon>
    </lineage>
</organism>
<dbReference type="OrthoDB" id="8613599at2"/>
<reference evidence="2 3" key="1">
    <citation type="submission" date="2018-11" db="EMBL/GenBank/DDBJ databases">
        <title>Neisseria weixii sp. nov. isolated from the rectal contents of plateau pika (Ochotona cruzoniae).</title>
        <authorList>
            <person name="Zhang G."/>
        </authorList>
    </citation>
    <scope>NUCLEOTIDE SEQUENCE [LARGE SCALE GENOMIC DNA]</scope>
    <source>
        <strain evidence="2 3">10009</strain>
    </source>
</reference>
<evidence type="ECO:0000313" key="3">
    <source>
        <dbReference type="Proteomes" id="UP000272412"/>
    </source>
</evidence>
<evidence type="ECO:0000313" key="2">
    <source>
        <dbReference type="EMBL" id="RPD89034.1"/>
    </source>
</evidence>
<protein>
    <submittedName>
        <fullName evidence="2">Uncharacterized protein</fullName>
    </submittedName>
</protein>
<dbReference type="RefSeq" id="WP_096295654.1">
    <property type="nucleotide sequence ID" value="NZ_CP023429.1"/>
</dbReference>
<name>A0A3N4MYH6_9NEIS</name>
<accession>A0A3N4MYH6</accession>
<keyword evidence="3" id="KW-1185">Reference proteome</keyword>